<dbReference type="RefSeq" id="WP_168869658.1">
    <property type="nucleotide sequence ID" value="NZ_JABAIA010000001.1"/>
</dbReference>
<proteinExistence type="predicted"/>
<name>A0A847RRZ9_9BACT</name>
<evidence type="ECO:0000313" key="3">
    <source>
        <dbReference type="EMBL" id="NLR63668.1"/>
    </source>
</evidence>
<evidence type="ECO:0000313" key="4">
    <source>
        <dbReference type="Proteomes" id="UP000570474"/>
    </source>
</evidence>
<feature type="transmembrane region" description="Helical" evidence="1">
    <location>
        <begin position="6"/>
        <end position="24"/>
    </location>
</feature>
<evidence type="ECO:0000256" key="1">
    <source>
        <dbReference type="SAM" id="Phobius"/>
    </source>
</evidence>
<keyword evidence="1" id="KW-1133">Transmembrane helix</keyword>
<reference evidence="3 4" key="1">
    <citation type="submission" date="2020-04" db="EMBL/GenBank/DDBJ databases">
        <authorList>
            <person name="Yin C."/>
        </authorList>
    </citation>
    <scope>NUCLEOTIDE SEQUENCE [LARGE SCALE GENOMIC DNA]</scope>
    <source>
        <strain evidence="3 4">Ae27</strain>
    </source>
</reference>
<dbReference type="AlphaFoldDB" id="A0A847RRZ9"/>
<gene>
    <name evidence="3" type="ORF">HGH92_05045</name>
</gene>
<keyword evidence="1" id="KW-0472">Membrane</keyword>
<protein>
    <recommendedName>
        <fullName evidence="2">DUF3592 domain-containing protein</fullName>
    </recommendedName>
</protein>
<sequence>MQSYEKAVMMAFVLIFLAFGFWNGKQRANRLYENGYWTTGIVVERGTDYKGRLAFNYEFYVDGKRYFNQASGIGIRPGAYQEFIGKSLPVIYNSKDPSENDMSLRPGDFSSHGRELPDSLFWILDCVEK</sequence>
<keyword evidence="4" id="KW-1185">Reference proteome</keyword>
<dbReference type="EMBL" id="JABAIA010000001">
    <property type="protein sequence ID" value="NLR63668.1"/>
    <property type="molecule type" value="Genomic_DNA"/>
</dbReference>
<dbReference type="Proteomes" id="UP000570474">
    <property type="component" value="Unassembled WGS sequence"/>
</dbReference>
<accession>A0A847RRZ9</accession>
<dbReference type="InterPro" id="IPR021994">
    <property type="entry name" value="DUF3592"/>
</dbReference>
<dbReference type="Pfam" id="PF12158">
    <property type="entry name" value="DUF3592"/>
    <property type="match status" value="1"/>
</dbReference>
<keyword evidence="1" id="KW-0812">Transmembrane</keyword>
<comment type="caution">
    <text evidence="3">The sequence shown here is derived from an EMBL/GenBank/DDBJ whole genome shotgun (WGS) entry which is preliminary data.</text>
</comment>
<evidence type="ECO:0000259" key="2">
    <source>
        <dbReference type="Pfam" id="PF12158"/>
    </source>
</evidence>
<feature type="domain" description="DUF3592" evidence="2">
    <location>
        <begin position="38"/>
        <end position="99"/>
    </location>
</feature>
<organism evidence="3 4">
    <name type="scientific">Chitinophaga varians</name>
    <dbReference type="NCBI Taxonomy" id="2202339"/>
    <lineage>
        <taxon>Bacteria</taxon>
        <taxon>Pseudomonadati</taxon>
        <taxon>Bacteroidota</taxon>
        <taxon>Chitinophagia</taxon>
        <taxon>Chitinophagales</taxon>
        <taxon>Chitinophagaceae</taxon>
        <taxon>Chitinophaga</taxon>
    </lineage>
</organism>